<organism evidence="6 7">
    <name type="scientific">Paraphoma chrysanthemicola</name>
    <dbReference type="NCBI Taxonomy" id="798071"/>
    <lineage>
        <taxon>Eukaryota</taxon>
        <taxon>Fungi</taxon>
        <taxon>Dikarya</taxon>
        <taxon>Ascomycota</taxon>
        <taxon>Pezizomycotina</taxon>
        <taxon>Dothideomycetes</taxon>
        <taxon>Pleosporomycetidae</taxon>
        <taxon>Pleosporales</taxon>
        <taxon>Pleosporineae</taxon>
        <taxon>Phaeosphaeriaceae</taxon>
        <taxon>Paraphoma</taxon>
    </lineage>
</organism>
<comment type="caution">
    <text evidence="6">The sequence shown here is derived from an EMBL/GenBank/DDBJ whole genome shotgun (WGS) entry which is preliminary data.</text>
</comment>
<gene>
    <name evidence="6" type="ORF">FB567DRAFT_547462</name>
</gene>
<evidence type="ECO:0000313" key="7">
    <source>
        <dbReference type="Proteomes" id="UP000813461"/>
    </source>
</evidence>
<keyword evidence="4 5" id="KW-0472">Membrane</keyword>
<evidence type="ECO:0000256" key="5">
    <source>
        <dbReference type="SAM" id="Phobius"/>
    </source>
</evidence>
<dbReference type="Pfam" id="PF06726">
    <property type="entry name" value="BC10"/>
    <property type="match status" value="1"/>
</dbReference>
<dbReference type="OrthoDB" id="5563033at2759"/>
<accession>A0A8K0W113</accession>
<proteinExistence type="predicted"/>
<dbReference type="InterPro" id="IPR009598">
    <property type="entry name" value="BCALP"/>
</dbReference>
<dbReference type="PANTHER" id="PTHR13259:SF1">
    <property type="entry name" value="BLADDER CANCER-ASSOCIATED PROTEIN"/>
    <property type="match status" value="1"/>
</dbReference>
<feature type="transmembrane region" description="Helical" evidence="5">
    <location>
        <begin position="29"/>
        <end position="53"/>
    </location>
</feature>
<evidence type="ECO:0000256" key="3">
    <source>
        <dbReference type="ARBA" id="ARBA00022989"/>
    </source>
</evidence>
<dbReference type="PANTHER" id="PTHR13259">
    <property type="entry name" value="BLADDER CANCER 10 KD PROTEIN HOMOLOG"/>
    <property type="match status" value="1"/>
</dbReference>
<evidence type="ECO:0000256" key="2">
    <source>
        <dbReference type="ARBA" id="ARBA00022692"/>
    </source>
</evidence>
<reference evidence="6" key="1">
    <citation type="journal article" date="2021" name="Nat. Commun.">
        <title>Genetic determinants of endophytism in the Arabidopsis root mycobiome.</title>
        <authorList>
            <person name="Mesny F."/>
            <person name="Miyauchi S."/>
            <person name="Thiergart T."/>
            <person name="Pickel B."/>
            <person name="Atanasova L."/>
            <person name="Karlsson M."/>
            <person name="Huettel B."/>
            <person name="Barry K.W."/>
            <person name="Haridas S."/>
            <person name="Chen C."/>
            <person name="Bauer D."/>
            <person name="Andreopoulos W."/>
            <person name="Pangilinan J."/>
            <person name="LaButti K."/>
            <person name="Riley R."/>
            <person name="Lipzen A."/>
            <person name="Clum A."/>
            <person name="Drula E."/>
            <person name="Henrissat B."/>
            <person name="Kohler A."/>
            <person name="Grigoriev I.V."/>
            <person name="Martin F.M."/>
            <person name="Hacquard S."/>
        </authorList>
    </citation>
    <scope>NUCLEOTIDE SEQUENCE</scope>
    <source>
        <strain evidence="6">MPI-SDFR-AT-0120</strain>
    </source>
</reference>
<dbReference type="AlphaFoldDB" id="A0A8K0W113"/>
<evidence type="ECO:0000256" key="1">
    <source>
        <dbReference type="ARBA" id="ARBA00004370"/>
    </source>
</evidence>
<evidence type="ECO:0000313" key="6">
    <source>
        <dbReference type="EMBL" id="KAH7089916.1"/>
    </source>
</evidence>
<name>A0A8K0W113_9PLEO</name>
<keyword evidence="3 5" id="KW-1133">Transmembrane helix</keyword>
<dbReference type="Proteomes" id="UP000813461">
    <property type="component" value="Unassembled WGS sequence"/>
</dbReference>
<dbReference type="SMART" id="SM01396">
    <property type="entry name" value="BC10"/>
    <property type="match status" value="1"/>
</dbReference>
<evidence type="ECO:0000256" key="4">
    <source>
        <dbReference type="ARBA" id="ARBA00023136"/>
    </source>
</evidence>
<dbReference type="GO" id="GO:0016020">
    <property type="term" value="C:membrane"/>
    <property type="evidence" value="ECO:0007669"/>
    <property type="project" value="UniProtKB-SubCell"/>
</dbReference>
<comment type="subcellular location">
    <subcellularLocation>
        <location evidence="1">Membrane</location>
    </subcellularLocation>
</comment>
<keyword evidence="7" id="KW-1185">Reference proteome</keyword>
<protein>
    <submittedName>
        <fullName evidence="6">Uncharacterized protein</fullName>
    </submittedName>
</protein>
<keyword evidence="2 5" id="KW-0812">Transmembrane</keyword>
<dbReference type="EMBL" id="JAGMVJ010000006">
    <property type="protein sequence ID" value="KAH7089916.1"/>
    <property type="molecule type" value="Genomic_DNA"/>
</dbReference>
<sequence length="145" mass="16446">MFCLRSWIPVLFFLLRTHASPVYLVLFISATYFLNRPCVYCSLLLFILVVALFDFHTPWFDPPLTPDTAEFALNGTTSLQDTILETAGMIAHATNQTAQAIVKSAVENVRGRVGHTNNGKEYEWVKGLLGKKEWRIQCLDVLIRV</sequence>